<dbReference type="AlphaFoldDB" id="F5L2Y0"/>
<evidence type="ECO:0000313" key="8">
    <source>
        <dbReference type="EMBL" id="EGL84302.1"/>
    </source>
</evidence>
<dbReference type="KEGG" id="cthu:HUR95_07955"/>
<keyword evidence="11" id="KW-1185">Reference proteome</keyword>
<dbReference type="GO" id="GO:0046872">
    <property type="term" value="F:metal ion binding"/>
    <property type="evidence" value="ECO:0007669"/>
    <property type="project" value="UniProtKB-KW"/>
</dbReference>
<keyword evidence="5" id="KW-1015">Disulfide bond</keyword>
<dbReference type="GO" id="GO:0051537">
    <property type="term" value="F:2 iron, 2 sulfur cluster binding"/>
    <property type="evidence" value="ECO:0007669"/>
    <property type="project" value="UniProtKB-KW"/>
</dbReference>
<evidence type="ECO:0000313" key="11">
    <source>
        <dbReference type="Proteomes" id="UP000825179"/>
    </source>
</evidence>
<dbReference type="OrthoDB" id="9767869at2"/>
<accession>F5L2Y0</accession>
<keyword evidence="1" id="KW-0001">2Fe-2S</keyword>
<protein>
    <submittedName>
        <fullName evidence="8">Rieske (2Fe-2S) iron-sulfur domain containing protein</fullName>
    </submittedName>
    <submittedName>
        <fullName evidence="9">Rieske 2Fe-2S domain-containing protein</fullName>
    </submittedName>
</protein>
<comment type="cofactor">
    <cofactor evidence="6">
        <name>[2Fe-2S] cluster</name>
        <dbReference type="ChEBI" id="CHEBI:190135"/>
    </cofactor>
</comment>
<feature type="domain" description="Rieske" evidence="7">
    <location>
        <begin position="1"/>
        <end position="77"/>
    </location>
</feature>
<gene>
    <name evidence="8" type="ORF">CathTA2_0140</name>
    <name evidence="9" type="ORF">HUR95_07955</name>
</gene>
<evidence type="ECO:0000256" key="4">
    <source>
        <dbReference type="ARBA" id="ARBA00023014"/>
    </source>
</evidence>
<evidence type="ECO:0000313" key="10">
    <source>
        <dbReference type="Proteomes" id="UP000010716"/>
    </source>
</evidence>
<dbReference type="InterPro" id="IPR017941">
    <property type="entry name" value="Rieske_2Fe-2S"/>
</dbReference>
<dbReference type="Gene3D" id="2.102.10.10">
    <property type="entry name" value="Rieske [2Fe-2S] iron-sulphur domain"/>
    <property type="match status" value="1"/>
</dbReference>
<reference evidence="9" key="3">
    <citation type="submission" date="2021-08" db="EMBL/GenBank/DDBJ databases">
        <authorList>
            <person name="de Jong S."/>
            <person name="van den Broek M."/>
            <person name="Merkel A."/>
            <person name="de la Torre Cortes P."/>
            <person name="Kalamorz F."/>
            <person name="Cook G."/>
            <person name="van Loosdrecht M."/>
            <person name="McMillan D."/>
        </authorList>
    </citation>
    <scope>NUCLEOTIDE SEQUENCE</scope>
    <source>
        <strain evidence="9">TA2.A1</strain>
    </source>
</reference>
<proteinExistence type="predicted"/>
<keyword evidence="4" id="KW-0411">Iron-sulfur</keyword>
<reference evidence="8 10" key="1">
    <citation type="journal article" date="2011" name="J. Bacteriol.">
        <title>Draft genome sequence of the thermoalkaliphilic Caldalkalibacillus thermarum strain TA2.A1.</title>
        <authorList>
            <person name="Kalamorz F."/>
            <person name="Keis S."/>
            <person name="McMillan D.G."/>
            <person name="Olsson K."/>
            <person name="Stanton J.A."/>
            <person name="Stockwell P."/>
            <person name="Black M.A."/>
            <person name="Klingeman D.M."/>
            <person name="Land M.L."/>
            <person name="Han C.S."/>
            <person name="Martin S.L."/>
            <person name="Becher S.A."/>
            <person name="Peddie C.J."/>
            <person name="Morgan H.W."/>
            <person name="Matthies D."/>
            <person name="Preiss L."/>
            <person name="Meier T."/>
            <person name="Brown S.D."/>
            <person name="Cook G.M."/>
        </authorList>
    </citation>
    <scope>NUCLEOTIDE SEQUENCE [LARGE SCALE GENOMIC DNA]</scope>
    <source>
        <strain evidence="8 10">TA2.A1</strain>
    </source>
</reference>
<dbReference type="GO" id="GO:0004497">
    <property type="term" value="F:monooxygenase activity"/>
    <property type="evidence" value="ECO:0007669"/>
    <property type="project" value="UniProtKB-ARBA"/>
</dbReference>
<dbReference type="GO" id="GO:0016705">
    <property type="term" value="F:oxidoreductase activity, acting on paired donors, with incorporation or reduction of molecular oxygen"/>
    <property type="evidence" value="ECO:0007669"/>
    <property type="project" value="UniProtKB-ARBA"/>
</dbReference>
<dbReference type="EMBL" id="AFCE01000003">
    <property type="protein sequence ID" value="EGL84302.1"/>
    <property type="molecule type" value="Genomic_DNA"/>
</dbReference>
<dbReference type="PRINTS" id="PR00162">
    <property type="entry name" value="RIESKE"/>
</dbReference>
<sequence>MCKDKAGELLTLSPICTHLSCTVPLASEEDRAANPDLVFKCPCHDGLYDREGVNIGGPPPRPLDAFEPYVEDGIVYIRILSPQQRS</sequence>
<evidence type="ECO:0000256" key="5">
    <source>
        <dbReference type="ARBA" id="ARBA00023157"/>
    </source>
</evidence>
<evidence type="ECO:0000256" key="3">
    <source>
        <dbReference type="ARBA" id="ARBA00023004"/>
    </source>
</evidence>
<dbReference type="InterPro" id="IPR005805">
    <property type="entry name" value="Rieske_Fe-S_prot_C"/>
</dbReference>
<dbReference type="Proteomes" id="UP000010716">
    <property type="component" value="Unassembled WGS sequence"/>
</dbReference>
<evidence type="ECO:0000256" key="1">
    <source>
        <dbReference type="ARBA" id="ARBA00022714"/>
    </source>
</evidence>
<dbReference type="GO" id="GO:0016020">
    <property type="term" value="C:membrane"/>
    <property type="evidence" value="ECO:0007669"/>
    <property type="project" value="InterPro"/>
</dbReference>
<dbReference type="Proteomes" id="UP000825179">
    <property type="component" value="Chromosome"/>
</dbReference>
<dbReference type="CDD" id="cd03467">
    <property type="entry name" value="Rieske"/>
    <property type="match status" value="1"/>
</dbReference>
<reference evidence="9 11" key="2">
    <citation type="journal article" date="2020" name="Extremophiles">
        <title>Genomic analysis of Caldalkalibacillus thermarum TA2.A1 reveals aerobic alkaliphilic metabolism and evolutionary hallmarks linking alkaliphilic bacteria and plant life.</title>
        <authorList>
            <person name="de Jong S.I."/>
            <person name="van den Broek M.A."/>
            <person name="Merkel A.Y."/>
            <person name="de la Torre Cortes P."/>
            <person name="Kalamorz F."/>
            <person name="Cook G.M."/>
            <person name="van Loosdrecht M.C.M."/>
            <person name="McMillan D.G.G."/>
        </authorList>
    </citation>
    <scope>NUCLEOTIDE SEQUENCE [LARGE SCALE GENOMIC DNA]</scope>
    <source>
        <strain evidence="9 11">TA2.A1</strain>
    </source>
</reference>
<keyword evidence="2" id="KW-0479">Metal-binding</keyword>
<dbReference type="SUPFAM" id="SSF50022">
    <property type="entry name" value="ISP domain"/>
    <property type="match status" value="1"/>
</dbReference>
<name>F5L2Y0_CALTT</name>
<evidence type="ECO:0000313" key="9">
    <source>
        <dbReference type="EMBL" id="QZT35139.1"/>
    </source>
</evidence>
<evidence type="ECO:0000259" key="7">
    <source>
        <dbReference type="PROSITE" id="PS51296"/>
    </source>
</evidence>
<dbReference type="eggNOG" id="COG0723">
    <property type="taxonomic scope" value="Bacteria"/>
</dbReference>
<dbReference type="EMBL" id="CP082237">
    <property type="protein sequence ID" value="QZT35139.1"/>
    <property type="molecule type" value="Genomic_DNA"/>
</dbReference>
<dbReference type="PROSITE" id="PS51296">
    <property type="entry name" value="RIESKE"/>
    <property type="match status" value="1"/>
</dbReference>
<dbReference type="PANTHER" id="PTHR10134">
    <property type="entry name" value="CYTOCHROME B-C1 COMPLEX SUBUNIT RIESKE, MITOCHONDRIAL"/>
    <property type="match status" value="1"/>
</dbReference>
<organism evidence="8 10">
    <name type="scientific">Caldalkalibacillus thermarum (strain TA2.A1)</name>
    <dbReference type="NCBI Taxonomy" id="986075"/>
    <lineage>
        <taxon>Bacteria</taxon>
        <taxon>Bacillati</taxon>
        <taxon>Bacillota</taxon>
        <taxon>Bacilli</taxon>
        <taxon>Bacillales</taxon>
        <taxon>Bacillaceae</taxon>
        <taxon>Caldalkalibacillus</taxon>
    </lineage>
</organism>
<dbReference type="InterPro" id="IPR036922">
    <property type="entry name" value="Rieske_2Fe-2S_sf"/>
</dbReference>
<keyword evidence="3" id="KW-0408">Iron</keyword>
<dbReference type="RefSeq" id="WP_007502006.1">
    <property type="nucleotide sequence ID" value="NZ_AFCE01000003.1"/>
</dbReference>
<dbReference type="Pfam" id="PF00355">
    <property type="entry name" value="Rieske"/>
    <property type="match status" value="1"/>
</dbReference>
<dbReference type="InterPro" id="IPR014349">
    <property type="entry name" value="Rieske_Fe-S_prot"/>
</dbReference>
<evidence type="ECO:0000256" key="6">
    <source>
        <dbReference type="ARBA" id="ARBA00034078"/>
    </source>
</evidence>
<evidence type="ECO:0000256" key="2">
    <source>
        <dbReference type="ARBA" id="ARBA00022723"/>
    </source>
</evidence>